<reference evidence="3" key="2">
    <citation type="journal article" date="2017" name="J. Anim. Genet.">
        <title>Multiple reference genome sequences of hot pepper reveal the massive evolution of plant disease resistance genes by retroduplication.</title>
        <authorList>
            <person name="Kim S."/>
            <person name="Park J."/>
            <person name="Yeom S.-I."/>
            <person name="Kim Y.-M."/>
            <person name="Seo E."/>
            <person name="Kim K.-T."/>
            <person name="Kim M.-S."/>
            <person name="Lee J.M."/>
            <person name="Cheong K."/>
            <person name="Shin H.-S."/>
            <person name="Kim S.-B."/>
            <person name="Han K."/>
            <person name="Lee J."/>
            <person name="Park M."/>
            <person name="Lee H.-A."/>
            <person name="Lee H.-Y."/>
            <person name="Lee Y."/>
            <person name="Oh S."/>
            <person name="Lee J.H."/>
            <person name="Choi E."/>
            <person name="Choi E."/>
            <person name="Lee S.E."/>
            <person name="Jeon J."/>
            <person name="Kim H."/>
            <person name="Choi G."/>
            <person name="Song H."/>
            <person name="Lee J."/>
            <person name="Lee S.-C."/>
            <person name="Kwon J.-K."/>
            <person name="Lee H.-Y."/>
            <person name="Koo N."/>
            <person name="Hong Y."/>
            <person name="Kim R.W."/>
            <person name="Kang W.-H."/>
            <person name="Huh J.H."/>
            <person name="Kang B.-C."/>
            <person name="Yang T.-J."/>
            <person name="Lee Y.-H."/>
            <person name="Bennetzen J.L."/>
            <person name="Choi D."/>
        </authorList>
    </citation>
    <scope>NUCLEOTIDE SEQUENCE [LARGE SCALE GENOMIC DNA]</scope>
    <source>
        <strain evidence="3">cv. PBC81</strain>
    </source>
</reference>
<name>A0A2G2UZG9_CAPBA</name>
<dbReference type="InterPro" id="IPR012417">
    <property type="entry name" value="CaM-bd_dom_pln"/>
</dbReference>
<organism evidence="3">
    <name type="scientific">Capsicum baccatum</name>
    <name type="common">Peruvian pepper</name>
    <dbReference type="NCBI Taxonomy" id="33114"/>
    <lineage>
        <taxon>Eukaryota</taxon>
        <taxon>Viridiplantae</taxon>
        <taxon>Streptophyta</taxon>
        <taxon>Embryophyta</taxon>
        <taxon>Tracheophyta</taxon>
        <taxon>Spermatophyta</taxon>
        <taxon>Magnoliopsida</taxon>
        <taxon>eudicotyledons</taxon>
        <taxon>Gunneridae</taxon>
        <taxon>Pentapetalae</taxon>
        <taxon>asterids</taxon>
        <taxon>lamiids</taxon>
        <taxon>Solanales</taxon>
        <taxon>Solanaceae</taxon>
        <taxon>Solanoideae</taxon>
        <taxon>Capsiceae</taxon>
        <taxon>Capsicum</taxon>
    </lineage>
</organism>
<dbReference type="PANTHER" id="PTHR33067">
    <property type="entry name" value="RNA-DIRECTED DNA POLYMERASE-RELATED"/>
    <property type="match status" value="1"/>
</dbReference>
<feature type="compositionally biased region" description="Basic and acidic residues" evidence="1">
    <location>
        <begin position="489"/>
        <end position="499"/>
    </location>
</feature>
<dbReference type="EMBL" id="MLFT02001006">
    <property type="protein sequence ID" value="PHT26109.1"/>
    <property type="molecule type" value="Genomic_DNA"/>
</dbReference>
<dbReference type="PANTHER" id="PTHR33067:SF9">
    <property type="entry name" value="RNA-DIRECTED DNA POLYMERASE"/>
    <property type="match status" value="1"/>
</dbReference>
<dbReference type="STRING" id="33114.A0A2G2UZG9"/>
<feature type="domain" description="Calmodulin-binding" evidence="2">
    <location>
        <begin position="494"/>
        <end position="610"/>
    </location>
</feature>
<dbReference type="CDD" id="cd00303">
    <property type="entry name" value="retropepsin_like"/>
    <property type="match status" value="1"/>
</dbReference>
<accession>A0A2G2UZG9</accession>
<dbReference type="SMART" id="SM01054">
    <property type="entry name" value="CaM_binding"/>
    <property type="match status" value="1"/>
</dbReference>
<reference evidence="3" key="1">
    <citation type="journal article" date="2017" name="Genome Biol.">
        <title>New reference genome sequences of hot pepper reveal the massive evolution of plant disease-resistance genes by retroduplication.</title>
        <authorList>
            <person name="Kim S."/>
            <person name="Park J."/>
            <person name="Yeom S.I."/>
            <person name="Kim Y.M."/>
            <person name="Seo E."/>
            <person name="Kim K.T."/>
            <person name="Kim M.S."/>
            <person name="Lee J.M."/>
            <person name="Cheong K."/>
            <person name="Shin H.S."/>
            <person name="Kim S.B."/>
            <person name="Han K."/>
            <person name="Lee J."/>
            <person name="Park M."/>
            <person name="Lee H.A."/>
            <person name="Lee H.Y."/>
            <person name="Lee Y."/>
            <person name="Oh S."/>
            <person name="Lee J.H."/>
            <person name="Choi E."/>
            <person name="Choi E."/>
            <person name="Lee S.E."/>
            <person name="Jeon J."/>
            <person name="Kim H."/>
            <person name="Choi G."/>
            <person name="Song H."/>
            <person name="Lee J."/>
            <person name="Lee S.C."/>
            <person name="Kwon J.K."/>
            <person name="Lee H.Y."/>
            <person name="Koo N."/>
            <person name="Hong Y."/>
            <person name="Kim R.W."/>
            <person name="Kang W.H."/>
            <person name="Huh J.H."/>
            <person name="Kang B.C."/>
            <person name="Yang T.J."/>
            <person name="Lee Y.H."/>
            <person name="Bennetzen J.L."/>
            <person name="Choi D."/>
        </authorList>
    </citation>
    <scope>NUCLEOTIDE SEQUENCE [LARGE SCALE GENOMIC DNA]</scope>
    <source>
        <strain evidence="3">PBC81</strain>
        <tissue evidence="3">Leaf</tissue>
    </source>
</reference>
<sequence>MAITTRSGKVLENLPKGKHAVDDVADYNIDVDGEDAIEAGKGDHNVTTSSLQPEKVEIWKPDKKEVVEKTIPLPPPPFPQRLKKKVDDTPEKVDNWKKDKEEVVEKTIPLPPPPFPQRLKKKVDDTRFGKFMTMLKQLTINVPLVEALEQMPGYAKFMKDILTKKRAASGELTDTVYHCSAIATRSLVQKKADPDAFTIPCTIGSMNFSKALCDFGASINLMPLSFYRKLGLGDPTPTNMRLVMADRSVKLPVGILYDVLVKVSTFIFPADFVILDYEVDSEVPIILGRPFLTTGSVIIDLRANELLFRLNDEVVHFDVCKSMKQHKDMDVFSIADVYYEVEEELSVEKKCTVELLSAVLLKFERENFEDYEETICALTGIGPYSHVPKQMDLNLTNQPSQKAKTSIEEPPILESKELPSHLRYKRCKRGDWFQISIWKYCMVKVDQNKMRRDGTNKLNPEMVSEKTLCTPKVKASPKSSSHLQSRPLSNEEDKKEVVKPADSALGKYTSSSKKLLHIAEVETVGKNQKKTLRNGQQYKKGIFKKKGFDGDKSNTIPISVKIVLRHQDMQEKKDVQGLLNNVIEEMTSKLVEIGKSKVKALVGAFETVISLHNKPSVVIVS</sequence>
<gene>
    <name evidence="3" type="ORF">CQW23_34275</name>
</gene>
<feature type="region of interest" description="Disordered" evidence="1">
    <location>
        <begin position="70"/>
        <end position="89"/>
    </location>
</feature>
<dbReference type="AlphaFoldDB" id="A0A2G2UZG9"/>
<dbReference type="InterPro" id="IPR021109">
    <property type="entry name" value="Peptidase_aspartic_dom_sf"/>
</dbReference>
<feature type="compositionally biased region" description="Polar residues" evidence="1">
    <location>
        <begin position="477"/>
        <end position="488"/>
    </location>
</feature>
<proteinExistence type="predicted"/>
<dbReference type="Gene3D" id="2.40.70.10">
    <property type="entry name" value="Acid Proteases"/>
    <property type="match status" value="1"/>
</dbReference>
<dbReference type="Pfam" id="PF07839">
    <property type="entry name" value="CaM_binding"/>
    <property type="match status" value="1"/>
</dbReference>
<evidence type="ECO:0000313" key="3">
    <source>
        <dbReference type="EMBL" id="PHT26109.1"/>
    </source>
</evidence>
<evidence type="ECO:0000259" key="2">
    <source>
        <dbReference type="SMART" id="SM01054"/>
    </source>
</evidence>
<comment type="caution">
    <text evidence="3">The sequence shown here is derived from an EMBL/GenBank/DDBJ whole genome shotgun (WGS) entry which is preliminary data.</text>
</comment>
<dbReference type="OrthoDB" id="1105819at2759"/>
<feature type="region of interest" description="Disordered" evidence="1">
    <location>
        <begin position="469"/>
        <end position="499"/>
    </location>
</feature>
<dbReference type="GO" id="GO:0005516">
    <property type="term" value="F:calmodulin binding"/>
    <property type="evidence" value="ECO:0007669"/>
    <property type="project" value="InterPro"/>
</dbReference>
<evidence type="ECO:0000256" key="1">
    <source>
        <dbReference type="SAM" id="MobiDB-lite"/>
    </source>
</evidence>
<protein>
    <recommendedName>
        <fullName evidence="2">Calmodulin-binding domain-containing protein</fullName>
    </recommendedName>
</protein>